<dbReference type="Proteomes" id="UP000494216">
    <property type="component" value="Unassembled WGS sequence"/>
</dbReference>
<dbReference type="Pfam" id="PF18765">
    <property type="entry name" value="Polbeta"/>
    <property type="match status" value="1"/>
</dbReference>
<feature type="domain" description="Polymerase beta nucleotidyltransferase" evidence="1">
    <location>
        <begin position="23"/>
        <end position="112"/>
    </location>
</feature>
<dbReference type="RefSeq" id="WP_246247109.1">
    <property type="nucleotide sequence ID" value="NZ_CADCXN010000113.1"/>
</dbReference>
<dbReference type="InterPro" id="IPR041633">
    <property type="entry name" value="Polbeta"/>
</dbReference>
<evidence type="ECO:0000313" key="3">
    <source>
        <dbReference type="Proteomes" id="UP000494216"/>
    </source>
</evidence>
<name>A0A8S0YAY5_9GAMM</name>
<evidence type="ECO:0000313" key="2">
    <source>
        <dbReference type="EMBL" id="CAA9892777.1"/>
    </source>
</evidence>
<proteinExistence type="predicted"/>
<dbReference type="Gene3D" id="3.30.460.10">
    <property type="entry name" value="Beta Polymerase, domain 2"/>
    <property type="match status" value="1"/>
</dbReference>
<protein>
    <recommendedName>
        <fullName evidence="1">Polymerase beta nucleotidyltransferase domain-containing protein</fullName>
    </recommendedName>
</protein>
<evidence type="ECO:0000259" key="1">
    <source>
        <dbReference type="Pfam" id="PF18765"/>
    </source>
</evidence>
<comment type="caution">
    <text evidence="2">The sequence shown here is derived from an EMBL/GenBank/DDBJ whole genome shotgun (WGS) entry which is preliminary data.</text>
</comment>
<keyword evidence="3" id="KW-1185">Reference proteome</keyword>
<dbReference type="EMBL" id="CADCXN010000113">
    <property type="protein sequence ID" value="CAA9892777.1"/>
    <property type="molecule type" value="Genomic_DNA"/>
</dbReference>
<dbReference type="InterPro" id="IPR043519">
    <property type="entry name" value="NT_sf"/>
</dbReference>
<dbReference type="SUPFAM" id="SSF81301">
    <property type="entry name" value="Nucleotidyltransferase"/>
    <property type="match status" value="1"/>
</dbReference>
<reference evidence="2 3" key="1">
    <citation type="submission" date="2020-02" db="EMBL/GenBank/DDBJ databases">
        <authorList>
            <person name="Hogendoorn C."/>
        </authorList>
    </citation>
    <scope>NUCLEOTIDE SEQUENCE [LARGE SCALE GENOMIC DNA]</scope>
    <source>
        <strain evidence="2">METHB21</strain>
    </source>
</reference>
<gene>
    <name evidence="2" type="ORF">METHB2_80094</name>
</gene>
<sequence>MMTIDTASANDRFGLKPHTISAIQKVFARHPEIRQAVLYGSRAKGTYRPGSDIDLTLFGDALTYTRLDRIETEIDDLLLPYTVDLSLHAQIDNTDLLDHIQRVGQVFYQRDEFEAT</sequence>
<organism evidence="2 3">
    <name type="scientific">Candidatus Methylobacter favarea</name>
    <dbReference type="NCBI Taxonomy" id="2707345"/>
    <lineage>
        <taxon>Bacteria</taxon>
        <taxon>Pseudomonadati</taxon>
        <taxon>Pseudomonadota</taxon>
        <taxon>Gammaproteobacteria</taxon>
        <taxon>Methylococcales</taxon>
        <taxon>Methylococcaceae</taxon>
        <taxon>Methylobacter</taxon>
    </lineage>
</organism>
<dbReference type="CDD" id="cd05403">
    <property type="entry name" value="NT_KNTase_like"/>
    <property type="match status" value="1"/>
</dbReference>
<dbReference type="AlphaFoldDB" id="A0A8S0YAY5"/>
<accession>A0A8S0YAY5</accession>